<organism evidence="1 2">
    <name type="scientific">Photinus pyralis</name>
    <name type="common">Common eastern firefly</name>
    <name type="synonym">Lampyris pyralis</name>
    <dbReference type="NCBI Taxonomy" id="7054"/>
    <lineage>
        <taxon>Eukaryota</taxon>
        <taxon>Metazoa</taxon>
        <taxon>Ecdysozoa</taxon>
        <taxon>Arthropoda</taxon>
        <taxon>Hexapoda</taxon>
        <taxon>Insecta</taxon>
        <taxon>Pterygota</taxon>
        <taxon>Neoptera</taxon>
        <taxon>Endopterygota</taxon>
        <taxon>Coleoptera</taxon>
        <taxon>Polyphaga</taxon>
        <taxon>Elateriformia</taxon>
        <taxon>Elateroidea</taxon>
        <taxon>Lampyridae</taxon>
        <taxon>Lampyrinae</taxon>
        <taxon>Photinus</taxon>
    </lineage>
</organism>
<accession>A0A5N4ALM7</accession>
<dbReference type="GO" id="GO:0005549">
    <property type="term" value="F:odorant binding"/>
    <property type="evidence" value="ECO:0007669"/>
    <property type="project" value="InterPro"/>
</dbReference>
<dbReference type="AlphaFoldDB" id="A0A5N4ALM7"/>
<dbReference type="InterPro" id="IPR006170">
    <property type="entry name" value="PBP/GOBP"/>
</dbReference>
<dbReference type="Pfam" id="PF01395">
    <property type="entry name" value="PBP_GOBP"/>
    <property type="match status" value="1"/>
</dbReference>
<protein>
    <submittedName>
        <fullName evidence="1">Uncharacterized protein</fullName>
    </submittedName>
</protein>
<reference evidence="1 2" key="1">
    <citation type="journal article" date="2018" name="Elife">
        <title>Firefly genomes illuminate parallel origins of bioluminescence in beetles.</title>
        <authorList>
            <person name="Fallon T.R."/>
            <person name="Lower S.E."/>
            <person name="Chang C.H."/>
            <person name="Bessho-Uehara M."/>
            <person name="Martin G.J."/>
            <person name="Bewick A.J."/>
            <person name="Behringer M."/>
            <person name="Debat H.J."/>
            <person name="Wong I."/>
            <person name="Day J.C."/>
            <person name="Suvorov A."/>
            <person name="Silva C.J."/>
            <person name="Stanger-Hall K.F."/>
            <person name="Hall D.W."/>
            <person name="Schmitz R.J."/>
            <person name="Nelson D.R."/>
            <person name="Lewis S.M."/>
            <person name="Shigenobu S."/>
            <person name="Bybee S.M."/>
            <person name="Larracuente A.M."/>
            <person name="Oba Y."/>
            <person name="Weng J.K."/>
        </authorList>
    </citation>
    <scope>NUCLEOTIDE SEQUENCE [LARGE SCALE GENOMIC DNA]</scope>
    <source>
        <strain evidence="1">1611_PpyrPB1</strain>
        <tissue evidence="1">Whole body</tissue>
    </source>
</reference>
<gene>
    <name evidence="1" type="ORF">PPYR_09214</name>
</gene>
<proteinExistence type="predicted"/>
<dbReference type="FunCoup" id="A0A5N4ALM7">
    <property type="interactions" value="15"/>
</dbReference>
<evidence type="ECO:0000313" key="1">
    <source>
        <dbReference type="EMBL" id="KAB0798221.1"/>
    </source>
</evidence>
<name>A0A5N4ALM7_PHOPY</name>
<dbReference type="CDD" id="cd23992">
    <property type="entry name" value="PBP_GOBP"/>
    <property type="match status" value="1"/>
</dbReference>
<dbReference type="InterPro" id="IPR036728">
    <property type="entry name" value="PBP_GOBP_sf"/>
</dbReference>
<comment type="caution">
    <text evidence="1">The sequence shown here is derived from an EMBL/GenBank/DDBJ whole genome shotgun (WGS) entry which is preliminary data.</text>
</comment>
<sequence>MKYCIVHSMRPSVNVFIMLCAIMSSVELKLPPEVIVDWESYHFQYFDICVNETGVDPMIPRMMFRQVNLPDEESFHCYMKCTFKYHNMLTPDEKDIDYEAYAKDVHLTPEILKMCREFVASESEICRKTYLITKCSVENKVISSGR</sequence>
<evidence type="ECO:0000313" key="2">
    <source>
        <dbReference type="Proteomes" id="UP000327044"/>
    </source>
</evidence>
<dbReference type="Proteomes" id="UP000327044">
    <property type="component" value="Unassembled WGS sequence"/>
</dbReference>
<keyword evidence="2" id="KW-1185">Reference proteome</keyword>
<dbReference type="Gene3D" id="1.10.238.20">
    <property type="entry name" value="Pheromone/general odorant binding protein domain"/>
    <property type="match status" value="1"/>
</dbReference>
<dbReference type="InParanoid" id="A0A5N4ALM7"/>
<dbReference type="SUPFAM" id="SSF47565">
    <property type="entry name" value="Insect pheromone/odorant-binding proteins"/>
    <property type="match status" value="1"/>
</dbReference>
<dbReference type="EMBL" id="VVIM01000006">
    <property type="protein sequence ID" value="KAB0798221.1"/>
    <property type="molecule type" value="Genomic_DNA"/>
</dbReference>
<dbReference type="OrthoDB" id="6601693at2759"/>